<gene>
    <name evidence="1" type="ORF">NCTC7915_01639</name>
</gene>
<accession>A0AA46BP85</accession>
<sequence>MYVAWVGEWVAGGADFVMGVGVGMQRGDYVRRLFLMV</sequence>
<evidence type="ECO:0000313" key="1">
    <source>
        <dbReference type="EMBL" id="STD11680.1"/>
    </source>
</evidence>
<organism evidence="1 2">
    <name type="scientific">Dermatophilus congolensis</name>
    <dbReference type="NCBI Taxonomy" id="1863"/>
    <lineage>
        <taxon>Bacteria</taxon>
        <taxon>Bacillati</taxon>
        <taxon>Actinomycetota</taxon>
        <taxon>Actinomycetes</taxon>
        <taxon>Micrococcales</taxon>
        <taxon>Dermatophilaceae</taxon>
        <taxon>Dermatophilus</taxon>
    </lineage>
</organism>
<comment type="caution">
    <text evidence="1">The sequence shown here is derived from an EMBL/GenBank/DDBJ whole genome shotgun (WGS) entry which is preliminary data.</text>
</comment>
<proteinExistence type="predicted"/>
<evidence type="ECO:0000313" key="2">
    <source>
        <dbReference type="Proteomes" id="UP000254118"/>
    </source>
</evidence>
<dbReference type="AlphaFoldDB" id="A0AA46BP85"/>
<dbReference type="EMBL" id="UFYA01000001">
    <property type="protein sequence ID" value="STD11680.1"/>
    <property type="molecule type" value="Genomic_DNA"/>
</dbReference>
<dbReference type="Proteomes" id="UP000254118">
    <property type="component" value="Unassembled WGS sequence"/>
</dbReference>
<protein>
    <submittedName>
        <fullName evidence="1">Uncharacterized protein</fullName>
    </submittedName>
</protein>
<reference evidence="1 2" key="1">
    <citation type="submission" date="2018-06" db="EMBL/GenBank/DDBJ databases">
        <authorList>
            <consortium name="Pathogen Informatics"/>
            <person name="Doyle S."/>
        </authorList>
    </citation>
    <scope>NUCLEOTIDE SEQUENCE [LARGE SCALE GENOMIC DNA]</scope>
    <source>
        <strain evidence="1 2">NCTC7915</strain>
    </source>
</reference>
<name>A0AA46BP85_9MICO</name>